<evidence type="ECO:0000313" key="3">
    <source>
        <dbReference type="EMBL" id="MBW0527426.1"/>
    </source>
</evidence>
<dbReference type="Pfam" id="PF22936">
    <property type="entry name" value="Pol_BBD"/>
    <property type="match status" value="1"/>
</dbReference>
<gene>
    <name evidence="3" type="ORF">O181_067141</name>
</gene>
<evidence type="ECO:0000256" key="1">
    <source>
        <dbReference type="SAM" id="MobiDB-lite"/>
    </source>
</evidence>
<feature type="domain" description="Retrovirus-related Pol polyprotein from transposon TNT 1-94-like beta-barrel" evidence="2">
    <location>
        <begin position="180"/>
        <end position="256"/>
    </location>
</feature>
<dbReference type="OrthoDB" id="2496969at2759"/>
<accession>A0A9Q3I2T0</accession>
<evidence type="ECO:0000259" key="2">
    <source>
        <dbReference type="Pfam" id="PF22936"/>
    </source>
</evidence>
<dbReference type="AlphaFoldDB" id="A0A9Q3I2T0"/>
<dbReference type="InterPro" id="IPR054722">
    <property type="entry name" value="PolX-like_BBD"/>
</dbReference>
<evidence type="ECO:0000313" key="4">
    <source>
        <dbReference type="Proteomes" id="UP000765509"/>
    </source>
</evidence>
<reference evidence="3" key="1">
    <citation type="submission" date="2021-03" db="EMBL/GenBank/DDBJ databases">
        <title>Draft genome sequence of rust myrtle Austropuccinia psidii MF-1, a brazilian biotype.</title>
        <authorList>
            <person name="Quecine M.C."/>
            <person name="Pachon D.M.R."/>
            <person name="Bonatelli M.L."/>
            <person name="Correr F.H."/>
            <person name="Franceschini L.M."/>
            <person name="Leite T.F."/>
            <person name="Margarido G.R.A."/>
            <person name="Almeida C.A."/>
            <person name="Ferrarezi J.A."/>
            <person name="Labate C.A."/>
        </authorList>
    </citation>
    <scope>NUCLEOTIDE SEQUENCE</scope>
    <source>
        <strain evidence="3">MF-1</strain>
    </source>
</reference>
<name>A0A9Q3I2T0_9BASI</name>
<comment type="caution">
    <text evidence="3">The sequence shown here is derived from an EMBL/GenBank/DDBJ whole genome shotgun (WGS) entry which is preliminary data.</text>
</comment>
<dbReference type="Proteomes" id="UP000765509">
    <property type="component" value="Unassembled WGS sequence"/>
</dbReference>
<proteinExistence type="predicted"/>
<feature type="region of interest" description="Disordered" evidence="1">
    <location>
        <begin position="95"/>
        <end position="131"/>
    </location>
</feature>
<keyword evidence="4" id="KW-1185">Reference proteome</keyword>
<dbReference type="EMBL" id="AVOT02033520">
    <property type="protein sequence ID" value="MBW0527426.1"/>
    <property type="molecule type" value="Genomic_DNA"/>
</dbReference>
<sequence length="356" mass="40623">MYLGKIFSTQLLDNQIKDNMSFILENTLHLFTLISGLTISPEDLIDSVIAMGVIINLPERFKTTMEVWLGKCKVEKTYPSLDDTWEVMRNFLQRDENNHNPNNQALIASKTNSNTKQYHQQKRKPKGDYPKCAPGWHNPLTRHDKSEFNFLKRDKNKKRSQKPIKSLIASTNKPNYNSIILDLGATTSMFNNPKIFTKISKLTQTIELADGSTILASRTGTVRIKLSHCFLDLSDCLLVENLLYNIISLGQILKPNYKLTSYKNKTFQLLDQNSNLIIKGSFECGNFEFNTENKRALTTVSHSNQSLTLNQATGHPSPEYLKKMFPKANVQSFLCNSCNLCKITKCPFKRSFPLPQ</sequence>
<organism evidence="3 4">
    <name type="scientific">Austropuccinia psidii MF-1</name>
    <dbReference type="NCBI Taxonomy" id="1389203"/>
    <lineage>
        <taxon>Eukaryota</taxon>
        <taxon>Fungi</taxon>
        <taxon>Dikarya</taxon>
        <taxon>Basidiomycota</taxon>
        <taxon>Pucciniomycotina</taxon>
        <taxon>Pucciniomycetes</taxon>
        <taxon>Pucciniales</taxon>
        <taxon>Sphaerophragmiaceae</taxon>
        <taxon>Austropuccinia</taxon>
    </lineage>
</organism>
<protein>
    <recommendedName>
        <fullName evidence="2">Retrovirus-related Pol polyprotein from transposon TNT 1-94-like beta-barrel domain-containing protein</fullName>
    </recommendedName>
</protein>
<feature type="compositionally biased region" description="Polar residues" evidence="1">
    <location>
        <begin position="99"/>
        <end position="118"/>
    </location>
</feature>